<feature type="transmembrane region" description="Helical" evidence="6">
    <location>
        <begin position="148"/>
        <end position="168"/>
    </location>
</feature>
<name>A0ABM5N5F6_EMTOG</name>
<proteinExistence type="predicted"/>
<dbReference type="InterPro" id="IPR001123">
    <property type="entry name" value="LeuE-type"/>
</dbReference>
<feature type="transmembrane region" description="Helical" evidence="6">
    <location>
        <begin position="188"/>
        <end position="205"/>
    </location>
</feature>
<feature type="transmembrane region" description="Helical" evidence="6">
    <location>
        <begin position="114"/>
        <end position="136"/>
    </location>
</feature>
<dbReference type="PANTHER" id="PTHR30086">
    <property type="entry name" value="ARGININE EXPORTER PROTEIN ARGO"/>
    <property type="match status" value="1"/>
</dbReference>
<evidence type="ECO:0000256" key="6">
    <source>
        <dbReference type="SAM" id="Phobius"/>
    </source>
</evidence>
<evidence type="ECO:0000256" key="5">
    <source>
        <dbReference type="ARBA" id="ARBA00023136"/>
    </source>
</evidence>
<dbReference type="RefSeq" id="WP_015030376.1">
    <property type="nucleotide sequence ID" value="NC_018748.1"/>
</dbReference>
<reference evidence="7 8" key="1">
    <citation type="submission" date="2011-07" db="EMBL/GenBank/DDBJ databases">
        <title>The complete genome of chromosome of Emticicia oligotrophica DSM 17448.</title>
        <authorList>
            <consortium name="US DOE Joint Genome Institute (JGI-PGF)"/>
            <person name="Lucas S."/>
            <person name="Han J."/>
            <person name="Lapidus A."/>
            <person name="Bruce D."/>
            <person name="Goodwin L."/>
            <person name="Pitluck S."/>
            <person name="Peters L."/>
            <person name="Kyrpides N."/>
            <person name="Mavromatis K."/>
            <person name="Ivanova N."/>
            <person name="Ovchinnikova G."/>
            <person name="Teshima H."/>
            <person name="Detter J.C."/>
            <person name="Tapia R."/>
            <person name="Han C."/>
            <person name="Land M."/>
            <person name="Hauser L."/>
            <person name="Markowitz V."/>
            <person name="Cheng J.-F."/>
            <person name="Hugenholtz P."/>
            <person name="Woyke T."/>
            <person name="Wu D."/>
            <person name="Tindall B."/>
            <person name="Pomrenke H."/>
            <person name="Brambilla E."/>
            <person name="Klenk H.-P."/>
            <person name="Eisen J.A."/>
        </authorList>
    </citation>
    <scope>NUCLEOTIDE SEQUENCE [LARGE SCALE GENOMIC DNA]</scope>
    <source>
        <strain evidence="7 8">DSM 17448</strain>
    </source>
</reference>
<dbReference type="Proteomes" id="UP000002875">
    <property type="component" value="Chromosome"/>
</dbReference>
<dbReference type="EMBL" id="CP002961">
    <property type="protein sequence ID" value="AFK04687.1"/>
    <property type="molecule type" value="Genomic_DNA"/>
</dbReference>
<feature type="transmembrane region" description="Helical" evidence="6">
    <location>
        <begin position="72"/>
        <end position="94"/>
    </location>
</feature>
<organism evidence="7 8">
    <name type="scientific">Emticicia oligotrophica (strain DSM 17448 / CIP 109782 / MTCC 6937 / GPTSA100-15)</name>
    <dbReference type="NCBI Taxonomy" id="929562"/>
    <lineage>
        <taxon>Bacteria</taxon>
        <taxon>Pseudomonadati</taxon>
        <taxon>Bacteroidota</taxon>
        <taxon>Cytophagia</taxon>
        <taxon>Cytophagales</taxon>
        <taxon>Leadbetterellaceae</taxon>
        <taxon>Emticicia</taxon>
    </lineage>
</organism>
<evidence type="ECO:0000313" key="7">
    <source>
        <dbReference type="EMBL" id="AFK04687.1"/>
    </source>
</evidence>
<evidence type="ECO:0000256" key="2">
    <source>
        <dbReference type="ARBA" id="ARBA00022475"/>
    </source>
</evidence>
<keyword evidence="4 6" id="KW-1133">Transmembrane helix</keyword>
<feature type="transmembrane region" description="Helical" evidence="6">
    <location>
        <begin position="38"/>
        <end position="60"/>
    </location>
</feature>
<gene>
    <name evidence="7" type="ordered locus">Emtol_3559</name>
</gene>
<dbReference type="Pfam" id="PF01810">
    <property type="entry name" value="LysE"/>
    <property type="match status" value="1"/>
</dbReference>
<comment type="subcellular location">
    <subcellularLocation>
        <location evidence="1">Cell membrane</location>
        <topology evidence="1">Multi-pass membrane protein</topology>
    </subcellularLocation>
</comment>
<evidence type="ECO:0000313" key="8">
    <source>
        <dbReference type="Proteomes" id="UP000002875"/>
    </source>
</evidence>
<keyword evidence="2" id="KW-1003">Cell membrane</keyword>
<evidence type="ECO:0000256" key="3">
    <source>
        <dbReference type="ARBA" id="ARBA00022692"/>
    </source>
</evidence>
<evidence type="ECO:0000256" key="4">
    <source>
        <dbReference type="ARBA" id="ARBA00022989"/>
    </source>
</evidence>
<dbReference type="PANTHER" id="PTHR30086:SF20">
    <property type="entry name" value="ARGININE EXPORTER PROTEIN ARGO-RELATED"/>
    <property type="match status" value="1"/>
</dbReference>
<keyword evidence="3 6" id="KW-0812">Transmembrane</keyword>
<evidence type="ECO:0000256" key="1">
    <source>
        <dbReference type="ARBA" id="ARBA00004651"/>
    </source>
</evidence>
<keyword evidence="5 6" id="KW-0472">Membrane</keyword>
<sequence>MSESLAILLLTALISFVGSVHPGPVNLAVVQATLSRNFKAGVWVAISGTLPEIIYTIIALKSQVFLTKNPTILEILEIAIIPFFLIIGVHSFYFSSKSNKEFNLSNRPKEIIGGFVSGILNPQLLPFWVVVLVYLNTFFSLNSISSQVSFVLGAALGAFLILLIFAYLANRFQIKILGLFRRYSIEKVIGLFFISMSVFQTFKILL</sequence>
<accession>A0ABM5N5F6</accession>
<protein>
    <submittedName>
        <fullName evidence="7">Lysine exporter protein (LYSE/YGGA)</fullName>
    </submittedName>
</protein>
<keyword evidence="8" id="KW-1185">Reference proteome</keyword>